<dbReference type="Pfam" id="PF06197">
    <property type="entry name" value="DUF998"/>
    <property type="match status" value="1"/>
</dbReference>
<feature type="transmembrane region" description="Helical" evidence="1">
    <location>
        <begin position="119"/>
        <end position="141"/>
    </location>
</feature>
<dbReference type="InterPro" id="IPR009339">
    <property type="entry name" value="DUF998"/>
</dbReference>
<evidence type="ECO:0000313" key="3">
    <source>
        <dbReference type="Proteomes" id="UP000774130"/>
    </source>
</evidence>
<sequence>MHLLKTLSPYFLLLACLGDFSLPYLLGSAYPGFNQKTMLISQLGEKSSPVQQIFNHGSIITGSLFVLSSIGIYQFFSLESSLFAKILAAAIALYGIGDCILSSLIQLDPAAENFRNPTYLLHAGFTAIAMIGMLLVPLILAGRAYIIGNLFPVLFFIICLVGAIITLILFASYYLPIVGKYLVSTHGLWQRLSLIFLYLPAIAMALIQIRQK</sequence>
<name>A0ABS6TFH4_9ENTE</name>
<feature type="transmembrane region" description="Helical" evidence="1">
    <location>
        <begin position="153"/>
        <end position="176"/>
    </location>
</feature>
<accession>A0ABS6TFH4</accession>
<reference evidence="2 3" key="1">
    <citation type="submission" date="2021-06" db="EMBL/GenBank/DDBJ databases">
        <title>Enterococcus alishanensis sp. nov., a novel lactic acid bacterium isolated from fresh coffee beans.</title>
        <authorList>
            <person name="Chen Y.-S."/>
        </authorList>
    </citation>
    <scope>NUCLEOTIDE SEQUENCE [LARGE SCALE GENOMIC DNA]</scope>
    <source>
        <strain evidence="2 3">ALS3</strain>
    </source>
</reference>
<evidence type="ECO:0000313" key="2">
    <source>
        <dbReference type="EMBL" id="MBV7391612.1"/>
    </source>
</evidence>
<organism evidence="2 3">
    <name type="scientific">Enterococcus alishanensis</name>
    <dbReference type="NCBI Taxonomy" id="1303817"/>
    <lineage>
        <taxon>Bacteria</taxon>
        <taxon>Bacillati</taxon>
        <taxon>Bacillota</taxon>
        <taxon>Bacilli</taxon>
        <taxon>Lactobacillales</taxon>
        <taxon>Enterococcaceae</taxon>
        <taxon>Enterococcus</taxon>
    </lineage>
</organism>
<feature type="transmembrane region" description="Helical" evidence="1">
    <location>
        <begin position="53"/>
        <end position="76"/>
    </location>
</feature>
<keyword evidence="3" id="KW-1185">Reference proteome</keyword>
<feature type="transmembrane region" description="Helical" evidence="1">
    <location>
        <begin position="83"/>
        <end position="107"/>
    </location>
</feature>
<keyword evidence="1" id="KW-0812">Transmembrane</keyword>
<dbReference type="Proteomes" id="UP000774130">
    <property type="component" value="Unassembled WGS sequence"/>
</dbReference>
<proteinExistence type="predicted"/>
<gene>
    <name evidence="2" type="ORF">KUA55_13060</name>
</gene>
<dbReference type="PROSITE" id="PS51257">
    <property type="entry name" value="PROKAR_LIPOPROTEIN"/>
    <property type="match status" value="1"/>
</dbReference>
<keyword evidence="1" id="KW-1133">Transmembrane helix</keyword>
<dbReference type="RefSeq" id="WP_218326822.1">
    <property type="nucleotide sequence ID" value="NZ_JAHUZB010000005.1"/>
</dbReference>
<feature type="transmembrane region" description="Helical" evidence="1">
    <location>
        <begin position="12"/>
        <end position="33"/>
    </location>
</feature>
<evidence type="ECO:0000256" key="1">
    <source>
        <dbReference type="SAM" id="Phobius"/>
    </source>
</evidence>
<keyword evidence="1" id="KW-0472">Membrane</keyword>
<dbReference type="EMBL" id="JAHUZB010000005">
    <property type="protein sequence ID" value="MBV7391612.1"/>
    <property type="molecule type" value="Genomic_DNA"/>
</dbReference>
<protein>
    <submittedName>
        <fullName evidence="2">DUF998 domain-containing protein</fullName>
    </submittedName>
</protein>
<feature type="transmembrane region" description="Helical" evidence="1">
    <location>
        <begin position="188"/>
        <end position="207"/>
    </location>
</feature>
<comment type="caution">
    <text evidence="2">The sequence shown here is derived from an EMBL/GenBank/DDBJ whole genome shotgun (WGS) entry which is preliminary data.</text>
</comment>